<dbReference type="NCBIfam" id="NF033550">
    <property type="entry name" value="transpos_ISL3"/>
    <property type="match status" value="1"/>
</dbReference>
<dbReference type="Proteomes" id="UP000190935">
    <property type="component" value="Chromosome I"/>
</dbReference>
<feature type="domain" description="Transposase IS204/IS1001/IS1096/IS1165 DDE" evidence="2">
    <location>
        <begin position="182"/>
        <end position="417"/>
    </location>
</feature>
<dbReference type="EMBL" id="LT630287">
    <property type="protein sequence ID" value="SFV40917.1"/>
    <property type="molecule type" value="Genomic_DNA"/>
</dbReference>
<dbReference type="InterPro" id="IPR002560">
    <property type="entry name" value="Transposase_DDE"/>
</dbReference>
<dbReference type="Pfam" id="PF01610">
    <property type="entry name" value="DDE_Tnp_ISL3"/>
    <property type="match status" value="1"/>
</dbReference>
<organism evidence="3 4">
    <name type="scientific">Ligilactobacillus acidipiscis</name>
    <dbReference type="NCBI Taxonomy" id="89059"/>
    <lineage>
        <taxon>Bacteria</taxon>
        <taxon>Bacillati</taxon>
        <taxon>Bacillota</taxon>
        <taxon>Bacilli</taxon>
        <taxon>Lactobacillales</taxon>
        <taxon>Lactobacillaceae</taxon>
        <taxon>Ligilactobacillus</taxon>
    </lineage>
</organism>
<keyword evidence="1" id="KW-0812">Transmembrane</keyword>
<evidence type="ECO:0000256" key="1">
    <source>
        <dbReference type="SAM" id="Phobius"/>
    </source>
</evidence>
<evidence type="ECO:0000313" key="3">
    <source>
        <dbReference type="EMBL" id="SFV40917.1"/>
    </source>
</evidence>
<dbReference type="AlphaFoldDB" id="A0A1K1KPX3"/>
<keyword evidence="1" id="KW-0472">Membrane</keyword>
<accession>A0A1K1KPX3</accession>
<proteinExistence type="predicted"/>
<protein>
    <submittedName>
        <fullName evidence="3">Transposase</fullName>
    </submittedName>
</protein>
<dbReference type="InterPro" id="IPR047951">
    <property type="entry name" value="Transpos_ISL3"/>
</dbReference>
<evidence type="ECO:0000259" key="2">
    <source>
        <dbReference type="Pfam" id="PF01610"/>
    </source>
</evidence>
<dbReference type="PANTHER" id="PTHR33498">
    <property type="entry name" value="TRANSPOSASE FOR INSERTION SEQUENCE ELEMENT IS1557"/>
    <property type="match status" value="1"/>
</dbReference>
<dbReference type="KEGG" id="laca:LAC1533_1497"/>
<keyword evidence="1" id="KW-1133">Transmembrane helix</keyword>
<dbReference type="PANTHER" id="PTHR33498:SF1">
    <property type="entry name" value="TRANSPOSASE FOR INSERTION SEQUENCE ELEMENT IS1557"/>
    <property type="match status" value="1"/>
</dbReference>
<feature type="transmembrane region" description="Helical" evidence="1">
    <location>
        <begin position="479"/>
        <end position="498"/>
    </location>
</feature>
<evidence type="ECO:0000313" key="4">
    <source>
        <dbReference type="Proteomes" id="UP000190935"/>
    </source>
</evidence>
<gene>
    <name evidence="3" type="ORF">LAC1533_1497</name>
</gene>
<sequence length="504" mass="58241">MKNCTLDLLGIKDSHLEFDPKYKNKVIAAGFYQHKKVRKIHLRQSYPCACPVCGQKMRYNGFKTVEMLGLPSGGITNVFSIRKQKYLCPASAACPKTITKLAEIKDVKANDQISQAVKYQAISKLDQNISQKDIAADFGISGMTVMRFAQELSTYLRPNHHFLPQNIAFDDFKAGNFSSSGMSIIVMDIATRRTLDIVRSRHNTYLRSYFLQYDRQARWAVQTVTVDLYSPYRSLIHEIFPQALIIADRFHVVTQAYRALNLVRTQTMKQAGQGSHNARALKHYWKSLTKDSTKLDFKTYRKSRNFRNMQLCEQDIVERLLNMSSALRQAYVYYQTLLQAVHQRDPRLLESLTRSAAGMPEPIKKTNRTLRKHLQEIKNSFQTTFSNGPVEGTNNKIKAIKKTAYGFRNFENFRLRLLIELKNSYVSLNFHSHNRVGDSSHYRPPTPPYVRNRIRRFNNLSFCLNRLVQLDRFISPRCASLLLVMVINSVLLCALRQYPLRVLT</sequence>
<name>A0A1K1KPX3_9LACO</name>
<reference evidence="4" key="1">
    <citation type="submission" date="2016-11" db="EMBL/GenBank/DDBJ databases">
        <authorList>
            <person name="Papadimitriou K."/>
        </authorList>
    </citation>
    <scope>NUCLEOTIDE SEQUENCE [LARGE SCALE GENOMIC DNA]</scope>
    <source>
        <strain evidence="4">ACA-DC 1533</strain>
    </source>
</reference>